<evidence type="ECO:0000313" key="3">
    <source>
        <dbReference type="EMBL" id="GAA4754203.1"/>
    </source>
</evidence>
<dbReference type="InterPro" id="IPR036188">
    <property type="entry name" value="FAD/NAD-bd_sf"/>
</dbReference>
<dbReference type="EMBL" id="BAABLP010000006">
    <property type="protein sequence ID" value="GAA4754203.1"/>
    <property type="molecule type" value="Genomic_DNA"/>
</dbReference>
<dbReference type="Gene3D" id="3.30.9.10">
    <property type="entry name" value="D-Amino Acid Oxidase, subunit A, domain 2"/>
    <property type="match status" value="1"/>
</dbReference>
<dbReference type="InterPro" id="IPR006076">
    <property type="entry name" value="FAD-dep_OxRdtase"/>
</dbReference>
<sequence>MSTQTADIAIIGGGIAGLSLAAAIAGRASVVVIEAEPELFHHTSSRSAQQMQPTYGPAPVRALTTASIPMVEARAARAGLSVYVPRPLLWLHYERTRDRFDELLATVPGLTPIGADEAVRMLPALDRDQLADAAVDASAVEVDVPTLLEWYRADAVASGTRIVPGARVSAAERVGDDWRLTAGAETVEAPVVVDAAGAWVDRVAALAGARPRGLTPKRRTVAVAPAARQVDPSWPMAADVADRFYFRPRGEAVLASALEDVASEPEDARPYPEVVRTVLERVNAVTDLALGTPITTWTGLRTLAPDANPVVGYDGEVPGFYWLAGQGGYGIQTSAALAQVVAADLLGVDHDLAGLDGVLAQLTPDRF</sequence>
<evidence type="ECO:0000259" key="2">
    <source>
        <dbReference type="Pfam" id="PF01266"/>
    </source>
</evidence>
<dbReference type="RefSeq" id="WP_345482028.1">
    <property type="nucleotide sequence ID" value="NZ_BAABLP010000006.1"/>
</dbReference>
<reference evidence="4" key="1">
    <citation type="journal article" date="2019" name="Int. J. Syst. Evol. Microbiol.">
        <title>The Global Catalogue of Microorganisms (GCM) 10K type strain sequencing project: providing services to taxonomists for standard genome sequencing and annotation.</title>
        <authorList>
            <consortium name="The Broad Institute Genomics Platform"/>
            <consortium name="The Broad Institute Genome Sequencing Center for Infectious Disease"/>
            <person name="Wu L."/>
            <person name="Ma J."/>
        </authorList>
    </citation>
    <scope>NUCLEOTIDE SEQUENCE [LARGE SCALE GENOMIC DNA]</scope>
    <source>
        <strain evidence="4">JCM 19015</strain>
    </source>
</reference>
<name>A0ABP8ZED8_9MICO</name>
<keyword evidence="1" id="KW-0560">Oxidoreductase</keyword>
<gene>
    <name evidence="3" type="ORF">GCM10025783_29040</name>
</gene>
<proteinExistence type="predicted"/>
<dbReference type="PANTHER" id="PTHR13847">
    <property type="entry name" value="SARCOSINE DEHYDROGENASE-RELATED"/>
    <property type="match status" value="1"/>
</dbReference>
<comment type="caution">
    <text evidence="3">The sequence shown here is derived from an EMBL/GenBank/DDBJ whole genome shotgun (WGS) entry which is preliminary data.</text>
</comment>
<protein>
    <submittedName>
        <fullName evidence="3">FAD-dependent oxidoreductase</fullName>
    </submittedName>
</protein>
<dbReference type="SUPFAM" id="SSF51905">
    <property type="entry name" value="FAD/NAD(P)-binding domain"/>
    <property type="match status" value="1"/>
</dbReference>
<dbReference type="Proteomes" id="UP001500121">
    <property type="component" value="Unassembled WGS sequence"/>
</dbReference>
<dbReference type="Gene3D" id="3.50.50.60">
    <property type="entry name" value="FAD/NAD(P)-binding domain"/>
    <property type="match status" value="1"/>
</dbReference>
<dbReference type="PANTHER" id="PTHR13847:SF287">
    <property type="entry name" value="FAD-DEPENDENT OXIDOREDUCTASE DOMAIN-CONTAINING PROTEIN 1"/>
    <property type="match status" value="1"/>
</dbReference>
<organism evidence="3 4">
    <name type="scientific">Amnibacterium soli</name>
    <dbReference type="NCBI Taxonomy" id="1282736"/>
    <lineage>
        <taxon>Bacteria</taxon>
        <taxon>Bacillati</taxon>
        <taxon>Actinomycetota</taxon>
        <taxon>Actinomycetes</taxon>
        <taxon>Micrococcales</taxon>
        <taxon>Microbacteriaceae</taxon>
        <taxon>Amnibacterium</taxon>
    </lineage>
</organism>
<feature type="domain" description="FAD dependent oxidoreductase" evidence="2">
    <location>
        <begin position="7"/>
        <end position="343"/>
    </location>
</feature>
<keyword evidence="4" id="KW-1185">Reference proteome</keyword>
<evidence type="ECO:0000313" key="4">
    <source>
        <dbReference type="Proteomes" id="UP001500121"/>
    </source>
</evidence>
<accession>A0ABP8ZED8</accession>
<dbReference type="Pfam" id="PF01266">
    <property type="entry name" value="DAO"/>
    <property type="match status" value="1"/>
</dbReference>
<evidence type="ECO:0000256" key="1">
    <source>
        <dbReference type="ARBA" id="ARBA00023002"/>
    </source>
</evidence>